<keyword evidence="4 8" id="KW-1133">Transmembrane helix</keyword>
<dbReference type="PANTHER" id="PTHR30625:SF11">
    <property type="entry name" value="MOTA_TOLQ_EXBB PROTON CHANNEL DOMAIN-CONTAINING PROTEIN"/>
    <property type="match status" value="1"/>
</dbReference>
<organism evidence="11 12">
    <name type="scientific">Sinimarinibacterium flocculans</name>
    <dbReference type="NCBI Taxonomy" id="985250"/>
    <lineage>
        <taxon>Bacteria</taxon>
        <taxon>Pseudomonadati</taxon>
        <taxon>Pseudomonadota</taxon>
        <taxon>Gammaproteobacteria</taxon>
        <taxon>Nevskiales</taxon>
        <taxon>Nevskiaceae</taxon>
        <taxon>Sinimarinibacterium</taxon>
    </lineage>
</organism>
<proteinExistence type="inferred from homology"/>
<comment type="similarity">
    <text evidence="6">Belongs to the exbB/tolQ family.</text>
</comment>
<dbReference type="AlphaFoldDB" id="A0A318EJ79"/>
<feature type="domain" description="MotA/TolQ/ExbB proton channel" evidence="10">
    <location>
        <begin position="326"/>
        <end position="445"/>
    </location>
</feature>
<evidence type="ECO:0000256" key="4">
    <source>
        <dbReference type="ARBA" id="ARBA00022989"/>
    </source>
</evidence>
<reference evidence="11 12" key="1">
    <citation type="submission" date="2018-04" db="EMBL/GenBank/DDBJ databases">
        <title>Genomic Encyclopedia of Type Strains, Phase IV (KMG-IV): sequencing the most valuable type-strain genomes for metagenomic binning, comparative biology and taxonomic classification.</title>
        <authorList>
            <person name="Goeker M."/>
        </authorList>
    </citation>
    <scope>NUCLEOTIDE SEQUENCE [LARGE SCALE GENOMIC DNA]</scope>
    <source>
        <strain evidence="11 12">DSM 104150</strain>
    </source>
</reference>
<feature type="transmembrane region" description="Helical" evidence="8">
    <location>
        <begin position="283"/>
        <end position="304"/>
    </location>
</feature>
<feature type="transmembrane region" description="Helical" evidence="8">
    <location>
        <begin position="408"/>
        <end position="429"/>
    </location>
</feature>
<feature type="coiled-coil region" evidence="7">
    <location>
        <begin position="48"/>
        <end position="98"/>
    </location>
</feature>
<protein>
    <submittedName>
        <fullName evidence="11">Outer membrane transport energization protein ExbB</fullName>
    </submittedName>
</protein>
<evidence type="ECO:0000313" key="12">
    <source>
        <dbReference type="Proteomes" id="UP000248330"/>
    </source>
</evidence>
<comment type="caution">
    <text evidence="11">The sequence shown here is derived from an EMBL/GenBank/DDBJ whole genome shotgun (WGS) entry which is preliminary data.</text>
</comment>
<dbReference type="PANTHER" id="PTHR30625">
    <property type="entry name" value="PROTEIN TOLQ"/>
    <property type="match status" value="1"/>
</dbReference>
<accession>A0A318EJ79</accession>
<dbReference type="PIRSF" id="PIRSF037714">
    <property type="entry name" value="TolR"/>
    <property type="match status" value="1"/>
</dbReference>
<keyword evidence="12" id="KW-1185">Reference proteome</keyword>
<dbReference type="InterPro" id="IPR002898">
    <property type="entry name" value="MotA_ExbB_proton_chnl"/>
</dbReference>
<dbReference type="GO" id="GO:0017038">
    <property type="term" value="P:protein import"/>
    <property type="evidence" value="ECO:0007669"/>
    <property type="project" value="TreeGrafter"/>
</dbReference>
<keyword evidence="2" id="KW-1003">Cell membrane</keyword>
<feature type="chain" id="PRO_5016334062" evidence="9">
    <location>
        <begin position="28"/>
        <end position="465"/>
    </location>
</feature>
<comment type="subcellular location">
    <subcellularLocation>
        <location evidence="1">Cell membrane</location>
        <topology evidence="1">Multi-pass membrane protein</topology>
    </subcellularLocation>
    <subcellularLocation>
        <location evidence="6">Membrane</location>
        <topology evidence="6">Multi-pass membrane protein</topology>
    </subcellularLocation>
</comment>
<keyword evidence="7" id="KW-0175">Coiled coil</keyword>
<keyword evidence="5 8" id="KW-0472">Membrane</keyword>
<evidence type="ECO:0000256" key="8">
    <source>
        <dbReference type="SAM" id="Phobius"/>
    </source>
</evidence>
<dbReference type="GO" id="GO:0005886">
    <property type="term" value="C:plasma membrane"/>
    <property type="evidence" value="ECO:0007669"/>
    <property type="project" value="UniProtKB-SubCell"/>
</dbReference>
<keyword evidence="3 8" id="KW-0812">Transmembrane</keyword>
<evidence type="ECO:0000256" key="9">
    <source>
        <dbReference type="SAM" id="SignalP"/>
    </source>
</evidence>
<evidence type="ECO:0000256" key="1">
    <source>
        <dbReference type="ARBA" id="ARBA00004651"/>
    </source>
</evidence>
<keyword evidence="6" id="KW-0813">Transport</keyword>
<evidence type="ECO:0000256" key="3">
    <source>
        <dbReference type="ARBA" id="ARBA00022692"/>
    </source>
</evidence>
<evidence type="ECO:0000256" key="6">
    <source>
        <dbReference type="RuleBase" id="RU004057"/>
    </source>
</evidence>
<dbReference type="Pfam" id="PF01618">
    <property type="entry name" value="MotA_ExbB"/>
    <property type="match status" value="1"/>
</dbReference>
<dbReference type="InterPro" id="IPR017270">
    <property type="entry name" value="MotA/TolQ/ExbB-rel"/>
</dbReference>
<feature type="signal peptide" evidence="9">
    <location>
        <begin position="1"/>
        <end position="27"/>
    </location>
</feature>
<keyword evidence="9" id="KW-0732">Signal</keyword>
<evidence type="ECO:0000256" key="7">
    <source>
        <dbReference type="SAM" id="Coils"/>
    </source>
</evidence>
<dbReference type="InterPro" id="IPR050790">
    <property type="entry name" value="ExbB/TolQ_transport"/>
</dbReference>
<evidence type="ECO:0000256" key="2">
    <source>
        <dbReference type="ARBA" id="ARBA00022475"/>
    </source>
</evidence>
<name>A0A318EJ79_9GAMM</name>
<keyword evidence="6" id="KW-0653">Protein transport</keyword>
<evidence type="ECO:0000313" key="11">
    <source>
        <dbReference type="EMBL" id="PXV71145.1"/>
    </source>
</evidence>
<evidence type="ECO:0000259" key="10">
    <source>
        <dbReference type="Pfam" id="PF01618"/>
    </source>
</evidence>
<dbReference type="Proteomes" id="UP000248330">
    <property type="component" value="Unassembled WGS sequence"/>
</dbReference>
<gene>
    <name evidence="11" type="ORF">C8D93_101186</name>
</gene>
<sequence>MSRVMTRFKSLFAAAALTAIVAAPATAQNDGARSVDDLLRLIEQGVAKDAAEQRRRIQEFEADRAQQTQRLSAARAELRDLESRSVAAEQQYQTNETKIAEETARLNERLGALRELFGVLQQTAGDFRGVVQSSIVSAQYPGREDFLGELIRKAGSGSRLPSIEELEKLWFEMQRQAVESGKSVKFSAEVVDPNGDKRQAEVIRVGEFNAVAGGDFLYFDSERGNLVELARQPAGRYTGVAADYASAAEGQVEDFWIDPSRGSILALLIQSPNLMERVHQGGIVGYVIIALGVIGVLLFLERLISLSSIDGKVRRQMKSTEPRDDNPLGRVMATYQKYRGTDQETLELRLTESIAQETPSLTRFLPLLKIISVVAPLLGLLGTVTGMINTFQAITLFGTGDPKLMAGGISQALVTTVLGLCVAIPTVLLHTIAQGRSKRIAQVIEERAVGIMAEHAETEGHVRTA</sequence>
<evidence type="ECO:0000256" key="5">
    <source>
        <dbReference type="ARBA" id="ARBA00023136"/>
    </source>
</evidence>
<dbReference type="EMBL" id="QICN01000001">
    <property type="protein sequence ID" value="PXV71145.1"/>
    <property type="molecule type" value="Genomic_DNA"/>
</dbReference>
<feature type="transmembrane region" description="Helical" evidence="8">
    <location>
        <begin position="367"/>
        <end position="388"/>
    </location>
</feature>